<protein>
    <submittedName>
        <fullName evidence="2">Uncharacterized protein</fullName>
    </submittedName>
</protein>
<feature type="region of interest" description="Disordered" evidence="1">
    <location>
        <begin position="233"/>
        <end position="272"/>
    </location>
</feature>
<evidence type="ECO:0000313" key="2">
    <source>
        <dbReference type="EMBL" id="CAK4034328.1"/>
    </source>
</evidence>
<feature type="region of interest" description="Disordered" evidence="1">
    <location>
        <begin position="305"/>
        <end position="452"/>
    </location>
</feature>
<name>A0AAI9EFB9_9PEZI</name>
<feature type="compositionally biased region" description="Basic residues" evidence="1">
    <location>
        <begin position="351"/>
        <end position="375"/>
    </location>
</feature>
<evidence type="ECO:0000256" key="1">
    <source>
        <dbReference type="SAM" id="MobiDB-lite"/>
    </source>
</evidence>
<dbReference type="Proteomes" id="UP001296104">
    <property type="component" value="Unassembled WGS sequence"/>
</dbReference>
<proteinExistence type="predicted"/>
<accession>A0AAI9EFB9</accession>
<feature type="compositionally biased region" description="Acidic residues" evidence="1">
    <location>
        <begin position="380"/>
        <end position="389"/>
    </location>
</feature>
<gene>
    <name evidence="2" type="ORF">LECACI_7A009486</name>
</gene>
<feature type="compositionally biased region" description="Polar residues" evidence="1">
    <location>
        <begin position="319"/>
        <end position="328"/>
    </location>
</feature>
<organism evidence="2 3">
    <name type="scientific">Lecanosticta acicola</name>
    <dbReference type="NCBI Taxonomy" id="111012"/>
    <lineage>
        <taxon>Eukaryota</taxon>
        <taxon>Fungi</taxon>
        <taxon>Dikarya</taxon>
        <taxon>Ascomycota</taxon>
        <taxon>Pezizomycotina</taxon>
        <taxon>Dothideomycetes</taxon>
        <taxon>Dothideomycetidae</taxon>
        <taxon>Mycosphaerellales</taxon>
        <taxon>Mycosphaerellaceae</taxon>
        <taxon>Lecanosticta</taxon>
    </lineage>
</organism>
<dbReference type="EMBL" id="CAVMBE010000112">
    <property type="protein sequence ID" value="CAK4034328.1"/>
    <property type="molecule type" value="Genomic_DNA"/>
</dbReference>
<feature type="compositionally biased region" description="Polar residues" evidence="1">
    <location>
        <begin position="250"/>
        <end position="259"/>
    </location>
</feature>
<evidence type="ECO:0000313" key="3">
    <source>
        <dbReference type="Proteomes" id="UP001296104"/>
    </source>
</evidence>
<feature type="region of interest" description="Disordered" evidence="1">
    <location>
        <begin position="1"/>
        <end position="25"/>
    </location>
</feature>
<keyword evidence="3" id="KW-1185">Reference proteome</keyword>
<dbReference type="AlphaFoldDB" id="A0AAI9EFB9"/>
<reference evidence="2" key="1">
    <citation type="submission" date="2023-11" db="EMBL/GenBank/DDBJ databases">
        <authorList>
            <person name="Alioto T."/>
            <person name="Alioto T."/>
            <person name="Gomez Garrido J."/>
        </authorList>
    </citation>
    <scope>NUCLEOTIDE SEQUENCE</scope>
</reference>
<sequence length="555" mass="61144">MASESDILTPRDPSREGENSDEWPEFTLSHAHVHLPGQPDFTESLLEASAGYPLVVVGQLEPPDPDNSHLYNKQRPGKKRIDIILERVVTFSYGLYGDGSYGFWAAGKAGWFKLKPAKKYKATFDGMAEAVKLLYFCSDTYGQPARKKGRGKSAQVLPDYSAAELFEKYAAEEMDSSDPSDGMEKFYEHKGFLISCMISGKEGLAWSKYPLYGHMHRKFPELFDKLRQRLSAPAPAGREVGQSNHKRQASEGTTSSVSALTRKRGRKANVKGSAVEVISLDGTSEADSTRRGSKQPVDELTELLATTASSTRTSRKTRQNSVAGQTEVDSVEGAVTTPTKDDDTDEEIRLRSRKNKSSLRPRASKASKSAGRKGGKGPAMDEDDEDDQPDPPSSPMAGKRKMADRDTPVRPLKRRHSRPHDDEGIDIPTSPSVSGDGENAELPPGGTSELAIRGVEGHAPDPVQEDTWLCALDGCSHKVYAASHPDSQKLIREHYNLHAFDEDERVQMVKRLAAPSLPTSHLLEKVKMQAKMEAFPGSRQMSSRYLPTLPVAQRY</sequence>
<comment type="caution">
    <text evidence="2">The sequence shown here is derived from an EMBL/GenBank/DDBJ whole genome shotgun (WGS) entry which is preliminary data.</text>
</comment>